<dbReference type="Proteomes" id="UP000077315">
    <property type="component" value="Unassembled WGS sequence"/>
</dbReference>
<dbReference type="AlphaFoldDB" id="A0A162N3K1"/>
<feature type="signal peptide" evidence="1">
    <location>
        <begin position="1"/>
        <end position="19"/>
    </location>
</feature>
<dbReference type="OrthoDB" id="2289000at2759"/>
<feature type="chain" id="PRO_5007837946" evidence="1">
    <location>
        <begin position="20"/>
        <end position="143"/>
    </location>
</feature>
<dbReference type="EMBL" id="KV440996">
    <property type="protein sequence ID" value="OAD68168.1"/>
    <property type="molecule type" value="Genomic_DNA"/>
</dbReference>
<proteinExistence type="predicted"/>
<name>A0A162N3K1_PHYB8</name>
<dbReference type="InParanoid" id="A0A162N3K1"/>
<dbReference type="RefSeq" id="XP_018286208.1">
    <property type="nucleotide sequence ID" value="XM_018437080.1"/>
</dbReference>
<dbReference type="GeneID" id="28997986"/>
<organism evidence="2 3">
    <name type="scientific">Phycomyces blakesleeanus (strain ATCC 8743b / DSM 1359 / FGSC 10004 / NBRC 33097 / NRRL 1555)</name>
    <dbReference type="NCBI Taxonomy" id="763407"/>
    <lineage>
        <taxon>Eukaryota</taxon>
        <taxon>Fungi</taxon>
        <taxon>Fungi incertae sedis</taxon>
        <taxon>Mucoromycota</taxon>
        <taxon>Mucoromycotina</taxon>
        <taxon>Mucoromycetes</taxon>
        <taxon>Mucorales</taxon>
        <taxon>Phycomycetaceae</taxon>
        <taxon>Phycomyces</taxon>
    </lineage>
</organism>
<protein>
    <submittedName>
        <fullName evidence="2">Uncharacterized protein</fullName>
    </submittedName>
</protein>
<keyword evidence="1" id="KW-0732">Signal</keyword>
<sequence>MKLTISALVLAIAVSAVAACDCKADDHTCLSKCVTDANSCITGCRDDQCYRNCVNNKWPAPSGYLHSDVLTAPAATTVADVHPAFPGVTSSAAPTASQVSAAKPSLPASGKNGTSNGGSLNHVQWPLLVSALMTAGVWAFMLF</sequence>
<reference evidence="3" key="1">
    <citation type="submission" date="2015-06" db="EMBL/GenBank/DDBJ databases">
        <title>Expansion of signal transduction pathways in fungi by whole-genome duplication.</title>
        <authorList>
            <consortium name="DOE Joint Genome Institute"/>
            <person name="Corrochano L.M."/>
            <person name="Kuo A."/>
            <person name="Marcet-Houben M."/>
            <person name="Polaino S."/>
            <person name="Salamov A."/>
            <person name="Villalobos J.M."/>
            <person name="Alvarez M.I."/>
            <person name="Avalos J."/>
            <person name="Benito E.P."/>
            <person name="Benoit I."/>
            <person name="Burger G."/>
            <person name="Camino L.P."/>
            <person name="Canovas D."/>
            <person name="Cerda-Olmedo E."/>
            <person name="Cheng J.-F."/>
            <person name="Dominguez A."/>
            <person name="Elias M."/>
            <person name="Eslava A.P."/>
            <person name="Glaser F."/>
            <person name="Grimwood J."/>
            <person name="Gutierrez G."/>
            <person name="Heitman J."/>
            <person name="Henrissat B."/>
            <person name="Iturriaga E.A."/>
            <person name="Lang B.F."/>
            <person name="Lavin J.L."/>
            <person name="Lee S."/>
            <person name="Li W."/>
            <person name="Lindquist E."/>
            <person name="Lopez-Garcia S."/>
            <person name="Luque E.M."/>
            <person name="Marcos A.T."/>
            <person name="Martin J."/>
            <person name="McCluskey K."/>
            <person name="Medina H.R."/>
            <person name="Miralles-Duran A."/>
            <person name="Miyazaki A."/>
            <person name="Munoz-Torres E."/>
            <person name="Oguiza J.A."/>
            <person name="Ohm R."/>
            <person name="Olmedo M."/>
            <person name="Orejas M."/>
            <person name="Ortiz-Castellanos L."/>
            <person name="Pisabarro A.G."/>
            <person name="Rodriguez-Romero J."/>
            <person name="Ruiz-Herrera J."/>
            <person name="Ruiz-Vazquez R."/>
            <person name="Sanz C."/>
            <person name="Schackwitz W."/>
            <person name="Schmutz J."/>
            <person name="Shahriari M."/>
            <person name="Shelest E."/>
            <person name="Silva-Franco F."/>
            <person name="Soanes D."/>
            <person name="Syed K."/>
            <person name="Tagua V.G."/>
            <person name="Talbot N.J."/>
            <person name="Thon M."/>
            <person name="De vries R.P."/>
            <person name="Wiebenga A."/>
            <person name="Yadav J.S."/>
            <person name="Braun E.L."/>
            <person name="Baker S."/>
            <person name="Garre V."/>
            <person name="Horwitz B."/>
            <person name="Torres-Martinez S."/>
            <person name="Idnurm A."/>
            <person name="Herrera-Estrella A."/>
            <person name="Gabaldon T."/>
            <person name="Grigoriev I.V."/>
        </authorList>
    </citation>
    <scope>NUCLEOTIDE SEQUENCE [LARGE SCALE GENOMIC DNA]</scope>
    <source>
        <strain evidence="3">NRRL 1555(-)</strain>
    </source>
</reference>
<dbReference type="VEuPathDB" id="FungiDB:PHYBLDRAFT_173659"/>
<evidence type="ECO:0000313" key="2">
    <source>
        <dbReference type="EMBL" id="OAD68168.1"/>
    </source>
</evidence>
<keyword evidence="3" id="KW-1185">Reference proteome</keyword>
<accession>A0A162N3K1</accession>
<evidence type="ECO:0000256" key="1">
    <source>
        <dbReference type="SAM" id="SignalP"/>
    </source>
</evidence>
<dbReference type="PROSITE" id="PS51257">
    <property type="entry name" value="PROKAR_LIPOPROTEIN"/>
    <property type="match status" value="1"/>
</dbReference>
<gene>
    <name evidence="2" type="ORF">PHYBLDRAFT_173659</name>
</gene>
<evidence type="ECO:0000313" key="3">
    <source>
        <dbReference type="Proteomes" id="UP000077315"/>
    </source>
</evidence>